<evidence type="ECO:0000256" key="3">
    <source>
        <dbReference type="ARBA" id="ARBA00022898"/>
    </source>
</evidence>
<evidence type="ECO:0000313" key="5">
    <source>
        <dbReference type="Proteomes" id="UP000298200"/>
    </source>
</evidence>
<dbReference type="PIRSF" id="PIRSF006278">
    <property type="entry name" value="ACCD_DCysDesulf"/>
    <property type="match status" value="1"/>
</dbReference>
<dbReference type="PANTHER" id="PTHR43780:SF2">
    <property type="entry name" value="1-AMINOCYCLOPROPANE-1-CARBOXYLATE DEAMINASE-RELATED"/>
    <property type="match status" value="1"/>
</dbReference>
<protein>
    <submittedName>
        <fullName evidence="4">1-aminocyclopropane-1-carboxylate deaminase</fullName>
    </submittedName>
</protein>
<keyword evidence="3" id="KW-0663">Pyridoxal phosphate</keyword>
<organism evidence="4 5">
    <name type="scientific">Leptospira yanagawae</name>
    <dbReference type="NCBI Taxonomy" id="293069"/>
    <lineage>
        <taxon>Bacteria</taxon>
        <taxon>Pseudomonadati</taxon>
        <taxon>Spirochaetota</taxon>
        <taxon>Spirochaetia</taxon>
        <taxon>Leptospirales</taxon>
        <taxon>Leptospiraceae</taxon>
        <taxon>Leptospira</taxon>
    </lineage>
</organism>
<dbReference type="Proteomes" id="UP000298200">
    <property type="component" value="Unassembled WGS sequence"/>
</dbReference>
<evidence type="ECO:0000256" key="1">
    <source>
        <dbReference type="ARBA" id="ARBA00001933"/>
    </source>
</evidence>
<evidence type="ECO:0000313" key="4">
    <source>
        <dbReference type="EMBL" id="TGL18806.1"/>
    </source>
</evidence>
<dbReference type="PANTHER" id="PTHR43780">
    <property type="entry name" value="1-AMINOCYCLOPROPANE-1-CARBOXYLATE DEAMINASE-RELATED"/>
    <property type="match status" value="1"/>
</dbReference>
<dbReference type="InterPro" id="IPR027278">
    <property type="entry name" value="ACCD_DCysDesulf"/>
</dbReference>
<dbReference type="Gene3D" id="3.40.50.1100">
    <property type="match status" value="2"/>
</dbReference>
<accession>A0ABY2M2J5</accession>
<dbReference type="SUPFAM" id="SSF53686">
    <property type="entry name" value="Tryptophan synthase beta subunit-like PLP-dependent enzymes"/>
    <property type="match status" value="1"/>
</dbReference>
<reference evidence="5" key="1">
    <citation type="journal article" date="2019" name="PLoS Negl. Trop. Dis.">
        <title>Revisiting the worldwide diversity of Leptospira species in the environment.</title>
        <authorList>
            <person name="Vincent A.T."/>
            <person name="Schiettekatte O."/>
            <person name="Bourhy P."/>
            <person name="Veyrier F.J."/>
            <person name="Picardeau M."/>
        </authorList>
    </citation>
    <scope>NUCLEOTIDE SEQUENCE [LARGE SCALE GENOMIC DNA]</scope>
    <source>
        <strain evidence="5">201800272</strain>
    </source>
</reference>
<sequence length="361" mass="41507">MPTPVFPKLPIRITKLSEIWMVRDDLLPFGFGTKWRKVLGIVESLQKNQIKKVLLWGAIHGNYLASFTTILRYFGFQMETISYTKDPKLKTYNERLVNLHSHSMHCYANRKEAEKSFFERSKTFDGLCLQEFGIHPAQSTGLRSFWQELESEIHKILKVTHTGLKADKRSNNVNNSHAKVATLVLEIGSGASFVSAFDYFYDSSILVLGVMVGESKSSWISKIETLQKELHLKIQKIPKESILEFPKDTSSQYANRNQFGTANSNFGTLKGVRFAKTSKDHINWIREFYQKTDIILEPIYSAKSISNLMQDPNYGDTALKNSFFQIQKDFLPILYQNLPLFYLHQGGQIQHSDFVLKNSLE</sequence>
<dbReference type="EMBL" id="RQFU01000019">
    <property type="protein sequence ID" value="TGL18806.1"/>
    <property type="molecule type" value="Genomic_DNA"/>
</dbReference>
<keyword evidence="5" id="KW-1185">Reference proteome</keyword>
<comment type="cofactor">
    <cofactor evidence="1">
        <name>pyridoxal 5'-phosphate</name>
        <dbReference type="ChEBI" id="CHEBI:597326"/>
    </cofactor>
</comment>
<proteinExistence type="inferred from homology"/>
<name>A0ABY2M2J5_9LEPT</name>
<dbReference type="InterPro" id="IPR036052">
    <property type="entry name" value="TrpB-like_PALP_sf"/>
</dbReference>
<comment type="similarity">
    <text evidence="2">Belongs to the ACC deaminase/D-cysteine desulfhydrase family.</text>
</comment>
<evidence type="ECO:0000256" key="2">
    <source>
        <dbReference type="ARBA" id="ARBA00008639"/>
    </source>
</evidence>
<comment type="caution">
    <text evidence="4">The sequence shown here is derived from an EMBL/GenBank/DDBJ whole genome shotgun (WGS) entry which is preliminary data.</text>
</comment>
<gene>
    <name evidence="4" type="ORF">EHQ46_13310</name>
</gene>